<dbReference type="EMBL" id="JBHLUX010000025">
    <property type="protein sequence ID" value="MFC0470726.1"/>
    <property type="molecule type" value="Genomic_DNA"/>
</dbReference>
<proteinExistence type="predicted"/>
<dbReference type="Proteomes" id="UP001589838">
    <property type="component" value="Unassembled WGS sequence"/>
</dbReference>
<gene>
    <name evidence="2" type="ORF">ACFFHM_09525</name>
</gene>
<comment type="caution">
    <text evidence="2">The sequence shown here is derived from an EMBL/GenBank/DDBJ whole genome shotgun (WGS) entry which is preliminary data.</text>
</comment>
<protein>
    <submittedName>
        <fullName evidence="2">Aldo/keto reductase</fullName>
    </submittedName>
</protein>
<evidence type="ECO:0000259" key="1">
    <source>
        <dbReference type="Pfam" id="PF00248"/>
    </source>
</evidence>
<reference evidence="2 3" key="1">
    <citation type="submission" date="2024-09" db="EMBL/GenBank/DDBJ databases">
        <authorList>
            <person name="Sun Q."/>
            <person name="Mori K."/>
        </authorList>
    </citation>
    <scope>NUCLEOTIDE SEQUENCE [LARGE SCALE GENOMIC DNA]</scope>
    <source>
        <strain evidence="2 3">NCAIM B.02610</strain>
    </source>
</reference>
<dbReference type="Pfam" id="PF00248">
    <property type="entry name" value="Aldo_ket_red"/>
    <property type="match status" value="1"/>
</dbReference>
<organism evidence="2 3">
    <name type="scientific">Halalkalibacter kiskunsagensis</name>
    <dbReference type="NCBI Taxonomy" id="1548599"/>
    <lineage>
        <taxon>Bacteria</taxon>
        <taxon>Bacillati</taxon>
        <taxon>Bacillota</taxon>
        <taxon>Bacilli</taxon>
        <taxon>Bacillales</taxon>
        <taxon>Bacillaceae</taxon>
        <taxon>Halalkalibacter</taxon>
    </lineage>
</organism>
<dbReference type="Gene3D" id="3.20.20.100">
    <property type="entry name" value="NADP-dependent oxidoreductase domain"/>
    <property type="match status" value="1"/>
</dbReference>
<dbReference type="InterPro" id="IPR036812">
    <property type="entry name" value="NAD(P)_OxRdtase_dom_sf"/>
</dbReference>
<name>A0ABV6KBN7_9BACI</name>
<accession>A0ABV6KBN7</accession>
<feature type="domain" description="NADP-dependent oxidoreductase" evidence="1">
    <location>
        <begin position="2"/>
        <end position="31"/>
    </location>
</feature>
<sequence length="32" mass="3588">MWKGNIPIEETIEALEKAKSQGEIRSWGVSSL</sequence>
<dbReference type="SUPFAM" id="SSF51430">
    <property type="entry name" value="NAD(P)-linked oxidoreductase"/>
    <property type="match status" value="1"/>
</dbReference>
<dbReference type="RefSeq" id="WP_390183833.1">
    <property type="nucleotide sequence ID" value="NZ_JBHLUX010000025.1"/>
</dbReference>
<dbReference type="InterPro" id="IPR023210">
    <property type="entry name" value="NADP_OxRdtase_dom"/>
</dbReference>
<evidence type="ECO:0000313" key="2">
    <source>
        <dbReference type="EMBL" id="MFC0470726.1"/>
    </source>
</evidence>
<evidence type="ECO:0000313" key="3">
    <source>
        <dbReference type="Proteomes" id="UP001589838"/>
    </source>
</evidence>
<keyword evidence="3" id="KW-1185">Reference proteome</keyword>